<sequence>MHSIVSARSTVGLEIPFALLRLSLNSAHTDNVGFASFLNITFPLSLATSRPVGKMERSGKGIPYTTLRDLVPRNGMAFPWAGTILGQSHSDAGVRRALVQLGGHKRREAQMIMSSIVEMATHMASNGLMASEDEFMASLYSHHSLGQHTSPRSFAKFFAAILRARADFLDDRKDLGLPPQDPAKHCELAQAVDDFRAVAGAGFCLADLELLIEAGATFTPSATIATSAPAWGGPGTGSGSGGWGATLTFNLAATPAATAATITSAVAPIVATTKPAAGPDHDSEGYDSDEFAGVPPSSSEDEDEDDDKPVRVLADDLTSAMDVQGEGVQSLAGVTACQMELDGLVEDDLSCGSEGMDLDD</sequence>
<dbReference type="EMBL" id="MU839857">
    <property type="protein sequence ID" value="KAK1749536.1"/>
    <property type="molecule type" value="Genomic_DNA"/>
</dbReference>
<comment type="caution">
    <text evidence="2">The sequence shown here is derived from an EMBL/GenBank/DDBJ whole genome shotgun (WGS) entry which is preliminary data.</text>
</comment>
<accession>A0AAJ0B0Q6</accession>
<protein>
    <submittedName>
        <fullName evidence="2">Uncharacterized protein</fullName>
    </submittedName>
</protein>
<organism evidence="2 3">
    <name type="scientific">Echria macrotheca</name>
    <dbReference type="NCBI Taxonomy" id="438768"/>
    <lineage>
        <taxon>Eukaryota</taxon>
        <taxon>Fungi</taxon>
        <taxon>Dikarya</taxon>
        <taxon>Ascomycota</taxon>
        <taxon>Pezizomycotina</taxon>
        <taxon>Sordariomycetes</taxon>
        <taxon>Sordariomycetidae</taxon>
        <taxon>Sordariales</taxon>
        <taxon>Schizotheciaceae</taxon>
        <taxon>Echria</taxon>
    </lineage>
</organism>
<evidence type="ECO:0000256" key="1">
    <source>
        <dbReference type="SAM" id="MobiDB-lite"/>
    </source>
</evidence>
<keyword evidence="3" id="KW-1185">Reference proteome</keyword>
<name>A0AAJ0B0Q6_9PEZI</name>
<feature type="region of interest" description="Disordered" evidence="1">
    <location>
        <begin position="273"/>
        <end position="308"/>
    </location>
</feature>
<evidence type="ECO:0000313" key="2">
    <source>
        <dbReference type="EMBL" id="KAK1749536.1"/>
    </source>
</evidence>
<dbReference type="AlphaFoldDB" id="A0AAJ0B0Q6"/>
<proteinExistence type="predicted"/>
<dbReference type="Proteomes" id="UP001239445">
    <property type="component" value="Unassembled WGS sequence"/>
</dbReference>
<evidence type="ECO:0000313" key="3">
    <source>
        <dbReference type="Proteomes" id="UP001239445"/>
    </source>
</evidence>
<gene>
    <name evidence="2" type="ORF">QBC47DRAFT_366142</name>
</gene>
<reference evidence="2" key="1">
    <citation type="submission" date="2023-06" db="EMBL/GenBank/DDBJ databases">
        <title>Genome-scale phylogeny and comparative genomics of the fungal order Sordariales.</title>
        <authorList>
            <consortium name="Lawrence Berkeley National Laboratory"/>
            <person name="Hensen N."/>
            <person name="Bonometti L."/>
            <person name="Westerberg I."/>
            <person name="Brannstrom I.O."/>
            <person name="Guillou S."/>
            <person name="Cros-Aarteil S."/>
            <person name="Calhoun S."/>
            <person name="Haridas S."/>
            <person name="Kuo A."/>
            <person name="Mondo S."/>
            <person name="Pangilinan J."/>
            <person name="Riley R."/>
            <person name="Labutti K."/>
            <person name="Andreopoulos B."/>
            <person name="Lipzen A."/>
            <person name="Chen C."/>
            <person name="Yanf M."/>
            <person name="Daum C."/>
            <person name="Ng V."/>
            <person name="Clum A."/>
            <person name="Steindorff A."/>
            <person name="Ohm R."/>
            <person name="Martin F."/>
            <person name="Silar P."/>
            <person name="Natvig D."/>
            <person name="Lalanne C."/>
            <person name="Gautier V."/>
            <person name="Ament-Velasquez S.L."/>
            <person name="Kruys A."/>
            <person name="Hutchinson M.I."/>
            <person name="Powell A.J."/>
            <person name="Barry K."/>
            <person name="Miller A.N."/>
            <person name="Grigoriev I.V."/>
            <person name="Debuchy R."/>
            <person name="Gladieux P."/>
            <person name="Thoren M.H."/>
            <person name="Johannesson H."/>
        </authorList>
    </citation>
    <scope>NUCLEOTIDE SEQUENCE</scope>
    <source>
        <strain evidence="2">PSN4</strain>
    </source>
</reference>